<evidence type="ECO:0000256" key="1">
    <source>
        <dbReference type="ARBA" id="ARBA00004236"/>
    </source>
</evidence>
<dbReference type="PANTHER" id="PTHR43646:SF2">
    <property type="entry name" value="GLYCOSYLTRANSFERASE 2-LIKE DOMAIN-CONTAINING PROTEIN"/>
    <property type="match status" value="1"/>
</dbReference>
<dbReference type="AlphaFoldDB" id="A0A2M7V969"/>
<evidence type="ECO:0000256" key="2">
    <source>
        <dbReference type="ARBA" id="ARBA00022475"/>
    </source>
</evidence>
<comment type="caution">
    <text evidence="8">The sequence shown here is derived from an EMBL/GenBank/DDBJ whole genome shotgun (WGS) entry which is preliminary data.</text>
</comment>
<feature type="domain" description="Glycosyltransferase 2-like" evidence="7">
    <location>
        <begin position="9"/>
        <end position="134"/>
    </location>
</feature>
<evidence type="ECO:0000256" key="6">
    <source>
        <dbReference type="SAM" id="Phobius"/>
    </source>
</evidence>
<sequence>MSSTKPLFSIIIPAHNEEKTLPSCIDAIRNQEGNLSYEIIVVNNSSTDHTENIARQLTAKVINEPRLGVGQARKTGTAQAIGQYITHIDADTKLPPDYLSKVYQKFQNDQRLVVLGGQMYYYDAPWWKNFLRPFVHWGAWFFVKIISKGKVGPMGHNMTFQKEIYDKTSGFDTALLYGEDMDICRKLSDFGKVKLDMSLKCQVSIRRFVFDKLLWVYFLNFFYMIFLSKPYKNKLDLNKDQK</sequence>
<evidence type="ECO:0000256" key="4">
    <source>
        <dbReference type="ARBA" id="ARBA00022679"/>
    </source>
</evidence>
<keyword evidence="3" id="KW-0328">Glycosyltransferase</keyword>
<dbReference type="InterPro" id="IPR029044">
    <property type="entry name" value="Nucleotide-diphossugar_trans"/>
</dbReference>
<dbReference type="GO" id="GO:0005886">
    <property type="term" value="C:plasma membrane"/>
    <property type="evidence" value="ECO:0007669"/>
    <property type="project" value="UniProtKB-SubCell"/>
</dbReference>
<evidence type="ECO:0000256" key="3">
    <source>
        <dbReference type="ARBA" id="ARBA00022676"/>
    </source>
</evidence>
<dbReference type="GO" id="GO:0016757">
    <property type="term" value="F:glycosyltransferase activity"/>
    <property type="evidence" value="ECO:0007669"/>
    <property type="project" value="UniProtKB-KW"/>
</dbReference>
<evidence type="ECO:0000256" key="5">
    <source>
        <dbReference type="ARBA" id="ARBA00023136"/>
    </source>
</evidence>
<name>A0A2M7V969_9BACT</name>
<dbReference type="Gene3D" id="3.90.550.10">
    <property type="entry name" value="Spore Coat Polysaccharide Biosynthesis Protein SpsA, Chain A"/>
    <property type="match status" value="1"/>
</dbReference>
<proteinExistence type="predicted"/>
<comment type="subcellular location">
    <subcellularLocation>
        <location evidence="1">Cell membrane</location>
    </subcellularLocation>
</comment>
<keyword evidence="2" id="KW-1003">Cell membrane</keyword>
<keyword evidence="6" id="KW-1133">Transmembrane helix</keyword>
<dbReference type="PANTHER" id="PTHR43646">
    <property type="entry name" value="GLYCOSYLTRANSFERASE"/>
    <property type="match status" value="1"/>
</dbReference>
<evidence type="ECO:0000313" key="9">
    <source>
        <dbReference type="Proteomes" id="UP000228568"/>
    </source>
</evidence>
<accession>A0A2M7V969</accession>
<feature type="transmembrane region" description="Helical" evidence="6">
    <location>
        <begin position="208"/>
        <end position="227"/>
    </location>
</feature>
<evidence type="ECO:0000313" key="8">
    <source>
        <dbReference type="EMBL" id="PIZ95365.1"/>
    </source>
</evidence>
<gene>
    <name evidence="8" type="ORF">COX81_01000</name>
</gene>
<dbReference type="Proteomes" id="UP000228568">
    <property type="component" value="Unassembled WGS sequence"/>
</dbReference>
<dbReference type="SUPFAM" id="SSF53448">
    <property type="entry name" value="Nucleotide-diphospho-sugar transferases"/>
    <property type="match status" value="1"/>
</dbReference>
<evidence type="ECO:0000259" key="7">
    <source>
        <dbReference type="Pfam" id="PF00535"/>
    </source>
</evidence>
<keyword evidence="4" id="KW-0808">Transferase</keyword>
<organism evidence="8 9">
    <name type="scientific">Candidatus Magasanikbacteria bacterium CG_4_10_14_0_2_um_filter_37_12</name>
    <dbReference type="NCBI Taxonomy" id="1974637"/>
    <lineage>
        <taxon>Bacteria</taxon>
        <taxon>Candidatus Magasanikiibacteriota</taxon>
    </lineage>
</organism>
<dbReference type="EMBL" id="PFPK01000014">
    <property type="protein sequence ID" value="PIZ95365.1"/>
    <property type="molecule type" value="Genomic_DNA"/>
</dbReference>
<keyword evidence="6" id="KW-0812">Transmembrane</keyword>
<protein>
    <recommendedName>
        <fullName evidence="7">Glycosyltransferase 2-like domain-containing protein</fullName>
    </recommendedName>
</protein>
<dbReference type="InterPro" id="IPR001173">
    <property type="entry name" value="Glyco_trans_2-like"/>
</dbReference>
<keyword evidence="5 6" id="KW-0472">Membrane</keyword>
<dbReference type="Pfam" id="PF00535">
    <property type="entry name" value="Glycos_transf_2"/>
    <property type="match status" value="1"/>
</dbReference>
<reference evidence="9" key="1">
    <citation type="submission" date="2017-09" db="EMBL/GenBank/DDBJ databases">
        <title>Depth-based differentiation of microbial function through sediment-hosted aquifers and enrichment of novel symbionts in the deep terrestrial subsurface.</title>
        <authorList>
            <person name="Probst A.J."/>
            <person name="Ladd B."/>
            <person name="Jarett J.K."/>
            <person name="Geller-Mcgrath D.E."/>
            <person name="Sieber C.M.K."/>
            <person name="Emerson J.B."/>
            <person name="Anantharaman K."/>
            <person name="Thomas B.C."/>
            <person name="Malmstrom R."/>
            <person name="Stieglmeier M."/>
            <person name="Klingl A."/>
            <person name="Woyke T."/>
            <person name="Ryan C.M."/>
            <person name="Banfield J.F."/>
        </authorList>
    </citation>
    <scope>NUCLEOTIDE SEQUENCE [LARGE SCALE GENOMIC DNA]</scope>
</reference>